<sequence length="120" mass="13260">MKYNSTSLIEAADGVNAALDHYYQATNYLDIGVDMGEGAENPDGYYALLGDKCESYEQNMASTLNAPFSTMKQKQSYAMQSTVVEMKYVAACLRYMAKTIKNAEEANIGDIETVAKQLKK</sequence>
<dbReference type="AlphaFoldDB" id="A0A9W6RL82"/>
<evidence type="ECO:0000313" key="2">
    <source>
        <dbReference type="Proteomes" id="UP001165135"/>
    </source>
</evidence>
<comment type="caution">
    <text evidence="1">The sequence shown here is derived from an EMBL/GenBank/DDBJ whole genome shotgun (WGS) entry which is preliminary data.</text>
</comment>
<proteinExistence type="predicted"/>
<dbReference type="RefSeq" id="WP_285626001.1">
    <property type="nucleotide sequence ID" value="NZ_BSTJ01000006.1"/>
</dbReference>
<protein>
    <submittedName>
        <fullName evidence="1">Uncharacterized protein</fullName>
    </submittedName>
</protein>
<evidence type="ECO:0000313" key="1">
    <source>
        <dbReference type="EMBL" id="GLY77040.1"/>
    </source>
</evidence>
<organism evidence="1 2">
    <name type="scientific">Actinoallomurus iriomotensis</name>
    <dbReference type="NCBI Taxonomy" id="478107"/>
    <lineage>
        <taxon>Bacteria</taxon>
        <taxon>Bacillati</taxon>
        <taxon>Actinomycetota</taxon>
        <taxon>Actinomycetes</taxon>
        <taxon>Streptosporangiales</taxon>
        <taxon>Thermomonosporaceae</taxon>
        <taxon>Actinoallomurus</taxon>
    </lineage>
</organism>
<dbReference type="EMBL" id="BSTJ01000006">
    <property type="protein sequence ID" value="GLY77040.1"/>
    <property type="molecule type" value="Genomic_DNA"/>
</dbReference>
<name>A0A9W6RL82_9ACTN</name>
<dbReference type="Proteomes" id="UP001165135">
    <property type="component" value="Unassembled WGS sequence"/>
</dbReference>
<accession>A0A9W6RL82</accession>
<reference evidence="1" key="1">
    <citation type="submission" date="2023-03" db="EMBL/GenBank/DDBJ databases">
        <title>Actinoallomurus iriomotensis NBRC 103681.</title>
        <authorList>
            <person name="Ichikawa N."/>
            <person name="Sato H."/>
            <person name="Tonouchi N."/>
        </authorList>
    </citation>
    <scope>NUCLEOTIDE SEQUENCE</scope>
    <source>
        <strain evidence="1">NBRC 103681</strain>
    </source>
</reference>
<gene>
    <name evidence="1" type="ORF">Airi01_053070</name>
</gene>